<organism evidence="1 2">
    <name type="scientific">Cocleimonas flava</name>
    <dbReference type="NCBI Taxonomy" id="634765"/>
    <lineage>
        <taxon>Bacteria</taxon>
        <taxon>Pseudomonadati</taxon>
        <taxon>Pseudomonadota</taxon>
        <taxon>Gammaproteobacteria</taxon>
        <taxon>Thiotrichales</taxon>
        <taxon>Thiotrichaceae</taxon>
        <taxon>Cocleimonas</taxon>
    </lineage>
</organism>
<dbReference type="Pfam" id="PF06934">
    <property type="entry name" value="CTI"/>
    <property type="match status" value="1"/>
</dbReference>
<gene>
    <name evidence="1" type="ORF">EV695_2218</name>
</gene>
<dbReference type="EMBL" id="SMFQ01000003">
    <property type="protein sequence ID" value="TCJ87705.1"/>
    <property type="molecule type" value="Genomic_DNA"/>
</dbReference>
<dbReference type="AlphaFoldDB" id="A0A4V2P904"/>
<dbReference type="OrthoDB" id="9809746at2"/>
<name>A0A4V2P904_9GAMM</name>
<evidence type="ECO:0000313" key="2">
    <source>
        <dbReference type="Proteomes" id="UP000294887"/>
    </source>
</evidence>
<accession>A0A4V2P904</accession>
<sequence length="791" mass="91836">MFIHSFLLFGLILLLSSCKTDTETQTIPRVVAEKQTYDFQQHVKPIIEHKCISCHACYDAPCQLKMQSAEGVDRGASKIKVYDGGRLENESPTRLFVDAQTTEEWRNKGFISVLEKSISADKTQNNSLLRNMIELGQKNPLPANKQIPDSIELGLKRKNFCPTTGEFSEYADDNPHGGMPLAVTGLSKKETNILTTWLDEGAKVTPLSIKISESEKALIQQWETWLNSDDKRTKLVARYVYEHLYLGHLYLQTDDTETDTTNQTTQFYTLERSYTPSGEAVIPVKTVRPFDDPEKPFYYRLTPITETIVHKTHIIYPFDQQRLQQYQDLFLQAEWTVNKLPGYSYQEKSNPFITYQAIPAKLRYQFLLNDAEYFVRNFIRGPVCRGQIATNVIRDQFWVMFENPKYEIYTNNDEYQNSVNSYLGLPGEKTSLSDLGTEWFKYSEKRNKYLNTREKQYRKTYPEGATTQHIWNGDKTNENAFLSIFRHHDSASVTTGWLGEIPLTTWMMDYPLFERTYYELVASFDVFGNVSHQAQTRLYFDLIRNGAEVNFLRLLPPESREKTYESWYQSAAKIKTEITYHELDDKSPTAIRYKTKDTYSEVLQSLLDQYPRLTQKQDTINRCDTACRDALSKKSTTDKINLSLSQIAAKPAKKLAAIEWLPEVSFVRVELPDQQVQSYSLLRNRRHSSVSFMLGEELRYQEELDTLTILPKLIGSYPNLMFNLKSTEIDAFVAQLEKVGSEKAFNQLIEKWGVRRMSPDFWNVLHGFTENMLTEQPLESGIYDINRYGRW</sequence>
<dbReference type="GO" id="GO:0016853">
    <property type="term" value="F:isomerase activity"/>
    <property type="evidence" value="ECO:0007669"/>
    <property type="project" value="UniProtKB-KW"/>
</dbReference>
<protein>
    <submittedName>
        <fullName evidence="1">Fatty acid cis/trans isomerase CTI</fullName>
    </submittedName>
</protein>
<proteinExistence type="predicted"/>
<evidence type="ECO:0000313" key="1">
    <source>
        <dbReference type="EMBL" id="TCJ87705.1"/>
    </source>
</evidence>
<dbReference type="InterPro" id="IPR010706">
    <property type="entry name" value="Fatty_acid_cis-trans_isomerase"/>
</dbReference>
<comment type="caution">
    <text evidence="1">The sequence shown here is derived from an EMBL/GenBank/DDBJ whole genome shotgun (WGS) entry which is preliminary data.</text>
</comment>
<keyword evidence="1" id="KW-0413">Isomerase</keyword>
<dbReference type="Proteomes" id="UP000294887">
    <property type="component" value="Unassembled WGS sequence"/>
</dbReference>
<keyword evidence="2" id="KW-1185">Reference proteome</keyword>
<reference evidence="1 2" key="1">
    <citation type="submission" date="2019-03" db="EMBL/GenBank/DDBJ databases">
        <title>Genomic Encyclopedia of Type Strains, Phase IV (KMG-IV): sequencing the most valuable type-strain genomes for metagenomic binning, comparative biology and taxonomic classification.</title>
        <authorList>
            <person name="Goeker M."/>
        </authorList>
    </citation>
    <scope>NUCLEOTIDE SEQUENCE [LARGE SCALE GENOMIC DNA]</scope>
    <source>
        <strain evidence="1 2">DSM 24830</strain>
    </source>
</reference>